<keyword evidence="3" id="KW-1185">Reference proteome</keyword>
<gene>
    <name evidence="2" type="ORF">CCMP2556_LOCUS51431</name>
</gene>
<feature type="transmembrane region" description="Helical" evidence="1">
    <location>
        <begin position="130"/>
        <end position="151"/>
    </location>
</feature>
<comment type="caution">
    <text evidence="2">The sequence shown here is derived from an EMBL/GenBank/DDBJ whole genome shotgun (WGS) entry which is preliminary data.</text>
</comment>
<evidence type="ECO:0000256" key="1">
    <source>
        <dbReference type="SAM" id="Phobius"/>
    </source>
</evidence>
<evidence type="ECO:0000313" key="3">
    <source>
        <dbReference type="Proteomes" id="UP001642484"/>
    </source>
</evidence>
<keyword evidence="1" id="KW-0812">Transmembrane</keyword>
<sequence>MAAVELYQHHVRPSLRASRPCAERGPSRQGLAKPVLATAAAFWSRLYFDRPKLRCRVGGEPEMWKEPSKEELAAAAAEMDEMAPFRNTVGFLGLLLLGKALPDAVFAVLRNWAGIRGAEKLDYAMLGADALFSAVGIGLLYTAIVLMAPGVPDIPQVTKDFQER</sequence>
<dbReference type="Proteomes" id="UP001642484">
    <property type="component" value="Unassembled WGS sequence"/>
</dbReference>
<accession>A0ABP0SEK2</accession>
<name>A0ABP0SEK2_9DINO</name>
<keyword evidence="1" id="KW-0472">Membrane</keyword>
<keyword evidence="1" id="KW-1133">Transmembrane helix</keyword>
<organism evidence="2 3">
    <name type="scientific">Durusdinium trenchii</name>
    <dbReference type="NCBI Taxonomy" id="1381693"/>
    <lineage>
        <taxon>Eukaryota</taxon>
        <taxon>Sar</taxon>
        <taxon>Alveolata</taxon>
        <taxon>Dinophyceae</taxon>
        <taxon>Suessiales</taxon>
        <taxon>Symbiodiniaceae</taxon>
        <taxon>Durusdinium</taxon>
    </lineage>
</organism>
<reference evidence="2 3" key="1">
    <citation type="submission" date="2024-02" db="EMBL/GenBank/DDBJ databases">
        <authorList>
            <person name="Chen Y."/>
            <person name="Shah S."/>
            <person name="Dougan E. K."/>
            <person name="Thang M."/>
            <person name="Chan C."/>
        </authorList>
    </citation>
    <scope>NUCLEOTIDE SEQUENCE [LARGE SCALE GENOMIC DNA]</scope>
</reference>
<protein>
    <submittedName>
        <fullName evidence="2">Uncharacterized protein</fullName>
    </submittedName>
</protein>
<dbReference type="EMBL" id="CAXAMN010027428">
    <property type="protein sequence ID" value="CAK9110685.1"/>
    <property type="molecule type" value="Genomic_DNA"/>
</dbReference>
<proteinExistence type="predicted"/>
<feature type="transmembrane region" description="Helical" evidence="1">
    <location>
        <begin position="89"/>
        <end position="109"/>
    </location>
</feature>
<evidence type="ECO:0000313" key="2">
    <source>
        <dbReference type="EMBL" id="CAK9110685.1"/>
    </source>
</evidence>